<dbReference type="InterPro" id="IPR027417">
    <property type="entry name" value="P-loop_NTPase"/>
</dbReference>
<dbReference type="SMART" id="SM00487">
    <property type="entry name" value="DEXDc"/>
    <property type="match status" value="1"/>
</dbReference>
<evidence type="ECO:0000259" key="13">
    <source>
        <dbReference type="PROSITE" id="PS51194"/>
    </source>
</evidence>
<dbReference type="InterPro" id="IPR014014">
    <property type="entry name" value="RNA_helicase_DEAD_Q_motif"/>
</dbReference>
<name>A0AA49JWY0_9BACT</name>
<evidence type="ECO:0000259" key="12">
    <source>
        <dbReference type="PROSITE" id="PS51192"/>
    </source>
</evidence>
<evidence type="ECO:0000256" key="2">
    <source>
        <dbReference type="ARBA" id="ARBA00022490"/>
    </source>
</evidence>
<dbReference type="PANTHER" id="PTHR47959:SF13">
    <property type="entry name" value="ATP-DEPENDENT RNA HELICASE RHLE"/>
    <property type="match status" value="1"/>
</dbReference>
<organism evidence="15">
    <name type="scientific">Pseudogemmatithrix spongiicola</name>
    <dbReference type="NCBI Taxonomy" id="3062599"/>
    <lineage>
        <taxon>Bacteria</taxon>
        <taxon>Pseudomonadati</taxon>
        <taxon>Gemmatimonadota</taxon>
        <taxon>Gemmatimonadia</taxon>
        <taxon>Gemmatimonadales</taxon>
        <taxon>Gemmatimonadaceae</taxon>
        <taxon>Pseudogemmatithrix</taxon>
    </lineage>
</organism>
<gene>
    <name evidence="15" type="ORF">Strain138_002640</name>
    <name evidence="16" type="ORF">Strain318_002640</name>
</gene>
<dbReference type="Gene3D" id="3.40.50.300">
    <property type="entry name" value="P-loop containing nucleotide triphosphate hydrolases"/>
    <property type="match status" value="2"/>
</dbReference>
<dbReference type="PROSITE" id="PS51195">
    <property type="entry name" value="Q_MOTIF"/>
    <property type="match status" value="1"/>
</dbReference>
<evidence type="ECO:0000256" key="5">
    <source>
        <dbReference type="ARBA" id="ARBA00022806"/>
    </source>
</evidence>
<dbReference type="GO" id="GO:0009266">
    <property type="term" value="P:response to temperature stimulus"/>
    <property type="evidence" value="ECO:0007669"/>
    <property type="project" value="UniProtKB-ARBA"/>
</dbReference>
<feature type="domain" description="Helicase ATP-binding" evidence="12">
    <location>
        <begin position="55"/>
        <end position="225"/>
    </location>
</feature>
<comment type="similarity">
    <text evidence="7 11">Belongs to the DEAD box helicase family.</text>
</comment>
<keyword evidence="4 11" id="KW-0378">Hydrolase</keyword>
<dbReference type="GO" id="GO:0003724">
    <property type="term" value="F:RNA helicase activity"/>
    <property type="evidence" value="ECO:0007669"/>
    <property type="project" value="UniProtKB-EC"/>
</dbReference>
<dbReference type="SMART" id="SM00490">
    <property type="entry name" value="HELICc"/>
    <property type="match status" value="1"/>
</dbReference>
<dbReference type="EC" id="3.6.4.13" evidence="1"/>
<dbReference type="InterPro" id="IPR050079">
    <property type="entry name" value="DEAD_box_RNA_helicase"/>
</dbReference>
<dbReference type="GO" id="GO:0005524">
    <property type="term" value="F:ATP binding"/>
    <property type="evidence" value="ECO:0007669"/>
    <property type="project" value="UniProtKB-KW"/>
</dbReference>
<dbReference type="Pfam" id="PF00271">
    <property type="entry name" value="Helicase_C"/>
    <property type="match status" value="1"/>
</dbReference>
<dbReference type="Proteomes" id="UP001229955">
    <property type="component" value="Chromosome"/>
</dbReference>
<evidence type="ECO:0000256" key="1">
    <source>
        <dbReference type="ARBA" id="ARBA00012552"/>
    </source>
</evidence>
<evidence type="ECO:0000256" key="6">
    <source>
        <dbReference type="ARBA" id="ARBA00022840"/>
    </source>
</evidence>
<comment type="catalytic activity">
    <reaction evidence="8">
        <text>ATP + H2O = ADP + phosphate + H(+)</text>
        <dbReference type="Rhea" id="RHEA:13065"/>
        <dbReference type="ChEBI" id="CHEBI:15377"/>
        <dbReference type="ChEBI" id="CHEBI:15378"/>
        <dbReference type="ChEBI" id="CHEBI:30616"/>
        <dbReference type="ChEBI" id="CHEBI:43474"/>
        <dbReference type="ChEBI" id="CHEBI:456216"/>
        <dbReference type="EC" id="3.6.4.13"/>
    </reaction>
</comment>
<dbReference type="InterPro" id="IPR044742">
    <property type="entry name" value="DEAD/DEAH_RhlB"/>
</dbReference>
<dbReference type="AlphaFoldDB" id="A0AA49JWY0"/>
<evidence type="ECO:0000256" key="7">
    <source>
        <dbReference type="ARBA" id="ARBA00038437"/>
    </source>
</evidence>
<dbReference type="GO" id="GO:0003676">
    <property type="term" value="F:nucleic acid binding"/>
    <property type="evidence" value="ECO:0007669"/>
    <property type="project" value="InterPro"/>
</dbReference>
<evidence type="ECO:0000313" key="17">
    <source>
        <dbReference type="Proteomes" id="UP001229955"/>
    </source>
</evidence>
<dbReference type="PROSITE" id="PS00039">
    <property type="entry name" value="DEAD_ATP_HELICASE"/>
    <property type="match status" value="1"/>
</dbReference>
<protein>
    <recommendedName>
        <fullName evidence="9">DEAD-box ATP-dependent RNA helicase RhpA</fullName>
        <ecNumber evidence="1">3.6.4.13</ecNumber>
    </recommendedName>
</protein>
<dbReference type="InterPro" id="IPR001650">
    <property type="entry name" value="Helicase_C-like"/>
</dbReference>
<evidence type="ECO:0000256" key="10">
    <source>
        <dbReference type="PROSITE-ProRule" id="PRU00552"/>
    </source>
</evidence>
<feature type="domain" description="Helicase C-terminal" evidence="13">
    <location>
        <begin position="252"/>
        <end position="397"/>
    </location>
</feature>
<dbReference type="EMBL" id="CP130612">
    <property type="protein sequence ID" value="WKW13322.1"/>
    <property type="molecule type" value="Genomic_DNA"/>
</dbReference>
<evidence type="ECO:0000256" key="8">
    <source>
        <dbReference type="ARBA" id="ARBA00047984"/>
    </source>
</evidence>
<proteinExistence type="inferred from homology"/>
<feature type="domain" description="DEAD-box RNA helicase Q" evidence="14">
    <location>
        <begin position="24"/>
        <end position="52"/>
    </location>
</feature>
<dbReference type="CDD" id="cd00268">
    <property type="entry name" value="DEADc"/>
    <property type="match status" value="1"/>
</dbReference>
<dbReference type="PROSITE" id="PS51192">
    <property type="entry name" value="HELICASE_ATP_BIND_1"/>
    <property type="match status" value="1"/>
</dbReference>
<keyword evidence="17" id="KW-1185">Reference proteome</keyword>
<evidence type="ECO:0000256" key="11">
    <source>
        <dbReference type="RuleBase" id="RU000492"/>
    </source>
</evidence>
<dbReference type="InterPro" id="IPR000629">
    <property type="entry name" value="RNA-helicase_DEAD-box_CS"/>
</dbReference>
<evidence type="ECO:0000256" key="3">
    <source>
        <dbReference type="ARBA" id="ARBA00022741"/>
    </source>
</evidence>
<accession>A0AA49Q8X6</accession>
<dbReference type="EMBL" id="CP130613">
    <property type="protein sequence ID" value="WKW16229.1"/>
    <property type="molecule type" value="Genomic_DNA"/>
</dbReference>
<keyword evidence="6 11" id="KW-0067">ATP-binding</keyword>
<dbReference type="InterPro" id="IPR011545">
    <property type="entry name" value="DEAD/DEAH_box_helicase_dom"/>
</dbReference>
<evidence type="ECO:0000256" key="9">
    <source>
        <dbReference type="ARBA" id="ARBA00074363"/>
    </source>
</evidence>
<accession>A0AA49JWY0</accession>
<dbReference type="PROSITE" id="PS51194">
    <property type="entry name" value="HELICASE_CTER"/>
    <property type="match status" value="1"/>
</dbReference>
<evidence type="ECO:0000259" key="14">
    <source>
        <dbReference type="PROSITE" id="PS51195"/>
    </source>
</evidence>
<dbReference type="FunFam" id="3.40.50.300:FF:000108">
    <property type="entry name" value="ATP-dependent RNA helicase RhlE"/>
    <property type="match status" value="1"/>
</dbReference>
<dbReference type="RefSeq" id="WP_367886181.1">
    <property type="nucleotide sequence ID" value="NZ_CP130612.1"/>
</dbReference>
<reference evidence="15" key="1">
    <citation type="submission" date="2023-07" db="EMBL/GenBank/DDBJ databases">
        <authorList>
            <person name="Haufschild T."/>
            <person name="Kallscheuer N."/>
            <person name="Hammer J."/>
            <person name="Kohn T."/>
            <person name="Kabuu M."/>
            <person name="Jogler M."/>
            <person name="Wohfarth N."/>
            <person name="Heuer A."/>
            <person name="Rohde M."/>
            <person name="van Teeseling M.C.F."/>
            <person name="Jogler C."/>
        </authorList>
    </citation>
    <scope>NUCLEOTIDE SEQUENCE</scope>
    <source>
        <strain evidence="15">Strain 138</strain>
        <strain evidence="16">Strain 318</strain>
    </source>
</reference>
<keyword evidence="5 11" id="KW-0347">Helicase</keyword>
<evidence type="ECO:0000313" key="15">
    <source>
        <dbReference type="EMBL" id="WKW13322.1"/>
    </source>
</evidence>
<dbReference type="Pfam" id="PF00270">
    <property type="entry name" value="DEAD"/>
    <property type="match status" value="1"/>
</dbReference>
<dbReference type="PANTHER" id="PTHR47959">
    <property type="entry name" value="ATP-DEPENDENT RNA HELICASE RHLE-RELATED"/>
    <property type="match status" value="1"/>
</dbReference>
<dbReference type="GO" id="GO:0042255">
    <property type="term" value="P:ribosome assembly"/>
    <property type="evidence" value="ECO:0007669"/>
    <property type="project" value="UniProtKB-ARBA"/>
</dbReference>
<evidence type="ECO:0000256" key="4">
    <source>
        <dbReference type="ARBA" id="ARBA00022801"/>
    </source>
</evidence>
<keyword evidence="2" id="KW-0963">Cytoplasm</keyword>
<feature type="short sequence motif" description="Q motif" evidence="10">
    <location>
        <begin position="24"/>
        <end position="52"/>
    </location>
</feature>
<dbReference type="SUPFAM" id="SSF52540">
    <property type="entry name" value="P-loop containing nucleoside triphosphate hydrolases"/>
    <property type="match status" value="1"/>
</dbReference>
<sequence length="398" mass="43987">MSTRPALEGDARTLAEQEAATSDITFADLGLSERMLASLKRAGYLRPTPIQQQAVPLALKGRDLMGLAQTGTGKTAAFTIPIIERLMGGPQRTRALVLTPTRELCQQVEASVRKYGEGTGLEVISVYGGVGYDQQTEALRNGVDIVVATPGRLIDHLEKQNVVFDDLEVLVLDEADRMLDMGFAPQINRIVAQIHAYRQTLLFSATMPPEVEALARKYLRKPTVVQVGRRSQAANTVRHFVYPVPGHRKTALLTHLLKELGDDDSILVFTRTKHGADRVVRHLEEHHVKADALHADKSQSQREQALARFKDGKTRVLVATDIAQRGLDISGITHVINYDVPQQAEDYVHRIGRTGRAAKEGDAFTFMSTEEIGMVRTIERVIGQEIPRISVQGFDFGT</sequence>
<dbReference type="CDD" id="cd18787">
    <property type="entry name" value="SF2_C_DEAD"/>
    <property type="match status" value="1"/>
</dbReference>
<dbReference type="GO" id="GO:0016787">
    <property type="term" value="F:hydrolase activity"/>
    <property type="evidence" value="ECO:0007669"/>
    <property type="project" value="UniProtKB-KW"/>
</dbReference>
<dbReference type="KEGG" id="pspc:Strain318_002640"/>
<dbReference type="GO" id="GO:0005829">
    <property type="term" value="C:cytosol"/>
    <property type="evidence" value="ECO:0007669"/>
    <property type="project" value="TreeGrafter"/>
</dbReference>
<evidence type="ECO:0000313" key="16">
    <source>
        <dbReference type="EMBL" id="WKW16229.1"/>
    </source>
</evidence>
<dbReference type="InterPro" id="IPR014001">
    <property type="entry name" value="Helicase_ATP-bd"/>
</dbReference>
<keyword evidence="3 11" id="KW-0547">Nucleotide-binding</keyword>